<dbReference type="EMBL" id="JACAQB010000028">
    <property type="protein sequence ID" value="NWC00035.1"/>
    <property type="molecule type" value="Genomic_DNA"/>
</dbReference>
<comment type="caution">
    <text evidence="3">The sequence shown here is derived from an EMBL/GenBank/DDBJ whole genome shotgun (WGS) entry which is preliminary data.</text>
</comment>
<dbReference type="PANTHER" id="PTHR33797">
    <property type="entry name" value="ORGANIC HYDROPEROXIDE RESISTANCE PROTEIN-LIKE"/>
    <property type="match status" value="1"/>
</dbReference>
<accession>A0A7Y7XHL0</accession>
<comment type="similarity">
    <text evidence="1">Belongs to the OsmC/Ohr family.</text>
</comment>
<dbReference type="Pfam" id="PF02566">
    <property type="entry name" value="OsmC"/>
    <property type="match status" value="1"/>
</dbReference>
<dbReference type="GO" id="GO:0006979">
    <property type="term" value="P:response to oxidative stress"/>
    <property type="evidence" value="ECO:0007669"/>
    <property type="project" value="InterPro"/>
</dbReference>
<gene>
    <name evidence="3" type="ORF">HX882_29600</name>
</gene>
<reference evidence="3 4" key="1">
    <citation type="submission" date="2020-04" db="EMBL/GenBank/DDBJ databases">
        <title>Molecular characterization of pseudomonads from Agaricus bisporus reveal novel blotch 2 pathogens in Western Europe.</title>
        <authorList>
            <person name="Taparia T."/>
            <person name="Krijger M."/>
            <person name="Haynes E."/>
            <person name="Elpinstone J.G."/>
            <person name="Noble R."/>
            <person name="Van Der Wolf J."/>
        </authorList>
    </citation>
    <scope>NUCLEOTIDE SEQUENCE [LARGE SCALE GENOMIC DNA]</scope>
    <source>
        <strain evidence="3 4">H7001</strain>
    </source>
</reference>
<dbReference type="AlphaFoldDB" id="A0A7Y7XHL0"/>
<name>A0A7Y7XHL0_9PSED</name>
<dbReference type="InterPro" id="IPR015946">
    <property type="entry name" value="KH_dom-like_a/b"/>
</dbReference>
<dbReference type="Gene3D" id="2.20.25.10">
    <property type="match status" value="1"/>
</dbReference>
<dbReference type="InterPro" id="IPR019953">
    <property type="entry name" value="OHR"/>
</dbReference>
<dbReference type="Gene3D" id="3.30.300.20">
    <property type="match status" value="1"/>
</dbReference>
<proteinExistence type="inferred from homology"/>
<dbReference type="Proteomes" id="UP000539985">
    <property type="component" value="Unassembled WGS sequence"/>
</dbReference>
<dbReference type="NCBIfam" id="TIGR03561">
    <property type="entry name" value="organ_hyd_perox"/>
    <property type="match status" value="1"/>
</dbReference>
<evidence type="ECO:0000256" key="1">
    <source>
        <dbReference type="ARBA" id="ARBA00007378"/>
    </source>
</evidence>
<evidence type="ECO:0000313" key="4">
    <source>
        <dbReference type="Proteomes" id="UP000539985"/>
    </source>
</evidence>
<dbReference type="RefSeq" id="WP_177105518.1">
    <property type="nucleotide sequence ID" value="NZ_JACAQB010000028.1"/>
</dbReference>
<sequence>MSLESVFYAGQTSVTGGREGRALSTDGALDLPLSTPRELGGAGGPGTNPEQLFAAGHSACFLGAMKLASIQAKVSLPETTRVTSKVGLGKDADGNYGLEVELRIAIPGFSREQAQALVESAHQTCPYSRAIRGNVDVTLIVED</sequence>
<organism evidence="3 4">
    <name type="scientific">Pseudomonas gingeri</name>
    <dbReference type="NCBI Taxonomy" id="117681"/>
    <lineage>
        <taxon>Bacteria</taxon>
        <taxon>Pseudomonadati</taxon>
        <taxon>Pseudomonadota</taxon>
        <taxon>Gammaproteobacteria</taxon>
        <taxon>Pseudomonadales</taxon>
        <taxon>Pseudomonadaceae</taxon>
        <taxon>Pseudomonas</taxon>
    </lineage>
</organism>
<dbReference type="InterPro" id="IPR036102">
    <property type="entry name" value="OsmC/Ohrsf"/>
</dbReference>
<protein>
    <submittedName>
        <fullName evidence="3">Organic hydroperoxide resistance protein</fullName>
    </submittedName>
</protein>
<dbReference type="InterPro" id="IPR003718">
    <property type="entry name" value="OsmC/Ohr_fam"/>
</dbReference>
<evidence type="ECO:0000313" key="3">
    <source>
        <dbReference type="EMBL" id="NWC00035.1"/>
    </source>
</evidence>
<evidence type="ECO:0000256" key="2">
    <source>
        <dbReference type="SAM" id="MobiDB-lite"/>
    </source>
</evidence>
<dbReference type="PANTHER" id="PTHR33797:SF2">
    <property type="entry name" value="ORGANIC HYDROPEROXIDE RESISTANCE PROTEIN-LIKE"/>
    <property type="match status" value="1"/>
</dbReference>
<feature type="region of interest" description="Disordered" evidence="2">
    <location>
        <begin position="16"/>
        <end position="48"/>
    </location>
</feature>
<dbReference type="SUPFAM" id="SSF82784">
    <property type="entry name" value="OsmC-like"/>
    <property type="match status" value="1"/>
</dbReference>